<evidence type="ECO:0000313" key="1">
    <source>
        <dbReference type="EnsemblPlants" id="PGSC0003DMT400021895"/>
    </source>
</evidence>
<reference evidence="1" key="2">
    <citation type="submission" date="2015-06" db="UniProtKB">
        <authorList>
            <consortium name="EnsemblPlants"/>
        </authorList>
    </citation>
    <scope>IDENTIFICATION</scope>
    <source>
        <strain evidence="1">DM1-3 516 R44</strain>
    </source>
</reference>
<reference evidence="2" key="1">
    <citation type="journal article" date="2011" name="Nature">
        <title>Genome sequence and analysis of the tuber crop potato.</title>
        <authorList>
            <consortium name="The Potato Genome Sequencing Consortium"/>
        </authorList>
    </citation>
    <scope>NUCLEOTIDE SEQUENCE [LARGE SCALE GENOMIC DNA]</scope>
    <source>
        <strain evidence="2">cv. DM1-3 516 R44</strain>
    </source>
</reference>
<dbReference type="Gramene" id="PGSC0003DMT400021895">
    <property type="protein sequence ID" value="PGSC0003DMT400021895"/>
    <property type="gene ID" value="PGSC0003DMG402008494"/>
</dbReference>
<dbReference type="Proteomes" id="UP000011115">
    <property type="component" value="Unassembled WGS sequence"/>
</dbReference>
<dbReference type="PaxDb" id="4113-PGSC0003DMT400021895"/>
<dbReference type="EnsemblPlants" id="PGSC0003DMT400021895">
    <property type="protein sequence ID" value="PGSC0003DMT400021895"/>
    <property type="gene ID" value="PGSC0003DMG402008494"/>
</dbReference>
<dbReference type="AlphaFoldDB" id="M1AFV0"/>
<sequence>MQVNTSHTLHLTLEQSLFDKISVENENGFLNLQDYLPQVNVSEVGVNGDASSHD</sequence>
<dbReference type="InParanoid" id="M1AFV0"/>
<organism evidence="1 2">
    <name type="scientific">Solanum tuberosum</name>
    <name type="common">Potato</name>
    <dbReference type="NCBI Taxonomy" id="4113"/>
    <lineage>
        <taxon>Eukaryota</taxon>
        <taxon>Viridiplantae</taxon>
        <taxon>Streptophyta</taxon>
        <taxon>Embryophyta</taxon>
        <taxon>Tracheophyta</taxon>
        <taxon>Spermatophyta</taxon>
        <taxon>Magnoliopsida</taxon>
        <taxon>eudicotyledons</taxon>
        <taxon>Gunneridae</taxon>
        <taxon>Pentapetalae</taxon>
        <taxon>asterids</taxon>
        <taxon>lamiids</taxon>
        <taxon>Solanales</taxon>
        <taxon>Solanaceae</taxon>
        <taxon>Solanoideae</taxon>
        <taxon>Solaneae</taxon>
        <taxon>Solanum</taxon>
    </lineage>
</organism>
<name>M1AFV0_SOLTU</name>
<evidence type="ECO:0000313" key="2">
    <source>
        <dbReference type="Proteomes" id="UP000011115"/>
    </source>
</evidence>
<accession>M1AFV0</accession>
<proteinExistence type="predicted"/>
<keyword evidence="2" id="KW-1185">Reference proteome</keyword>
<dbReference type="HOGENOM" id="CLU_3054191_0_0_1"/>
<protein>
    <submittedName>
        <fullName evidence="1">Uncharacterized protein</fullName>
    </submittedName>
</protein>